<proteinExistence type="predicted"/>
<gene>
    <name evidence="1" type="ORF">TTAC_LOCUS10166</name>
</gene>
<keyword evidence="2" id="KW-1185">Reference proteome</keyword>
<dbReference type="AlphaFoldDB" id="A0A0R3X9F6"/>
<reference evidence="3" key="1">
    <citation type="submission" date="2017-02" db="UniProtKB">
        <authorList>
            <consortium name="WormBaseParasite"/>
        </authorList>
    </citation>
    <scope>IDENTIFICATION</scope>
</reference>
<dbReference type="Proteomes" id="UP000274429">
    <property type="component" value="Unassembled WGS sequence"/>
</dbReference>
<accession>A0A0R3X9F6</accession>
<dbReference type="EMBL" id="UYWX01021377">
    <property type="protein sequence ID" value="VDM35146.1"/>
    <property type="molecule type" value="Genomic_DNA"/>
</dbReference>
<protein>
    <submittedName>
        <fullName evidence="3">Reverse transcriptase domain-containing protein</fullName>
    </submittedName>
</protein>
<sequence>MHYEESLRLEKPNSSQILDNNVRDLSVALVVEEDLATPHLIFSSIAFGEASPVVTNPSILTSGVGTNGDLDKTPQTTYTEQRCVETHLTQGYCNADEDGVTSEKVLPKQRPWEPCNLVEVDNLIEKIANNAALINDFVLSSYDNDLIDGMLKDCLNKSQLEAASNVAIIEDPASQMLYKLECTGIV</sequence>
<dbReference type="OrthoDB" id="6236051at2759"/>
<evidence type="ECO:0000313" key="1">
    <source>
        <dbReference type="EMBL" id="VDM35146.1"/>
    </source>
</evidence>
<name>A0A0R3X9F6_HYDTA</name>
<evidence type="ECO:0000313" key="3">
    <source>
        <dbReference type="WBParaSite" id="TTAC_0001018101-mRNA-1"/>
    </source>
</evidence>
<reference evidence="1 2" key="2">
    <citation type="submission" date="2018-11" db="EMBL/GenBank/DDBJ databases">
        <authorList>
            <consortium name="Pathogen Informatics"/>
        </authorList>
    </citation>
    <scope>NUCLEOTIDE SEQUENCE [LARGE SCALE GENOMIC DNA]</scope>
</reference>
<dbReference type="WBParaSite" id="TTAC_0001018101-mRNA-1">
    <property type="protein sequence ID" value="TTAC_0001018101-mRNA-1"/>
    <property type="gene ID" value="TTAC_0001018101"/>
</dbReference>
<organism evidence="3">
    <name type="scientific">Hydatigena taeniaeformis</name>
    <name type="common">Feline tapeworm</name>
    <name type="synonym">Taenia taeniaeformis</name>
    <dbReference type="NCBI Taxonomy" id="6205"/>
    <lineage>
        <taxon>Eukaryota</taxon>
        <taxon>Metazoa</taxon>
        <taxon>Spiralia</taxon>
        <taxon>Lophotrochozoa</taxon>
        <taxon>Platyhelminthes</taxon>
        <taxon>Cestoda</taxon>
        <taxon>Eucestoda</taxon>
        <taxon>Cyclophyllidea</taxon>
        <taxon>Taeniidae</taxon>
        <taxon>Hydatigera</taxon>
    </lineage>
</organism>
<evidence type="ECO:0000313" key="2">
    <source>
        <dbReference type="Proteomes" id="UP000274429"/>
    </source>
</evidence>
<dbReference type="STRING" id="6205.A0A0R3X9F6"/>